<keyword evidence="3" id="KW-0540">Nuclease</keyword>
<dbReference type="Gene3D" id="2.30.30.850">
    <property type="match status" value="1"/>
</dbReference>
<evidence type="ECO:0000313" key="8">
    <source>
        <dbReference type="RefSeq" id="XP_021036974.1"/>
    </source>
</evidence>
<protein>
    <submittedName>
        <fullName evidence="8">Uncharacterized protein LOC110308945</fullName>
    </submittedName>
</protein>
<keyword evidence="2" id="KW-0548">Nucleotidyltransferase</keyword>
<dbReference type="GeneID" id="110308945"/>
<evidence type="ECO:0000256" key="2">
    <source>
        <dbReference type="ARBA" id="ARBA00022695"/>
    </source>
</evidence>
<reference evidence="8" key="1">
    <citation type="submission" date="2025-08" db="UniProtKB">
        <authorList>
            <consortium name="RefSeq"/>
        </authorList>
    </citation>
    <scope>IDENTIFICATION</scope>
</reference>
<organism evidence="7 8">
    <name type="scientific">Mus caroli</name>
    <name type="common">Ryukyu mouse</name>
    <name type="synonym">Ricefield mouse</name>
    <dbReference type="NCBI Taxonomy" id="10089"/>
    <lineage>
        <taxon>Eukaryota</taxon>
        <taxon>Metazoa</taxon>
        <taxon>Chordata</taxon>
        <taxon>Craniata</taxon>
        <taxon>Vertebrata</taxon>
        <taxon>Euteleostomi</taxon>
        <taxon>Mammalia</taxon>
        <taxon>Eutheria</taxon>
        <taxon>Euarchontoglires</taxon>
        <taxon>Glires</taxon>
        <taxon>Rodentia</taxon>
        <taxon>Myomorpha</taxon>
        <taxon>Muroidea</taxon>
        <taxon>Muridae</taxon>
        <taxon>Murinae</taxon>
        <taxon>Mus</taxon>
        <taxon>Mus</taxon>
    </lineage>
</organism>
<keyword evidence="4" id="KW-0255">Endonuclease</keyword>
<dbReference type="RefSeq" id="XP_021036974.1">
    <property type="nucleotide sequence ID" value="XM_021181315.1"/>
</dbReference>
<evidence type="ECO:0000256" key="1">
    <source>
        <dbReference type="ARBA" id="ARBA00022679"/>
    </source>
</evidence>
<proteinExistence type="predicted"/>
<dbReference type="InterPro" id="IPR040643">
    <property type="entry name" value="MLVIN_C"/>
</dbReference>
<keyword evidence="1" id="KW-0808">Transferase</keyword>
<dbReference type="AlphaFoldDB" id="A0A6P5QYJ2"/>
<dbReference type="Proteomes" id="UP000515126">
    <property type="component" value="Chromosome 14"/>
</dbReference>
<dbReference type="GO" id="GO:0016787">
    <property type="term" value="F:hydrolase activity"/>
    <property type="evidence" value="ECO:0007669"/>
    <property type="project" value="UniProtKB-KW"/>
</dbReference>
<gene>
    <name evidence="8" type="primary">LOC110308945</name>
</gene>
<evidence type="ECO:0000256" key="3">
    <source>
        <dbReference type="ARBA" id="ARBA00022722"/>
    </source>
</evidence>
<evidence type="ECO:0000256" key="5">
    <source>
        <dbReference type="ARBA" id="ARBA00022801"/>
    </source>
</evidence>
<dbReference type="GO" id="GO:0004519">
    <property type="term" value="F:endonuclease activity"/>
    <property type="evidence" value="ECO:0007669"/>
    <property type="project" value="UniProtKB-KW"/>
</dbReference>
<feature type="domain" description="Murine leukemia virus integrase C-terminal" evidence="6">
    <location>
        <begin position="71"/>
        <end position="101"/>
    </location>
</feature>
<evidence type="ECO:0000313" key="7">
    <source>
        <dbReference type="Proteomes" id="UP000515126"/>
    </source>
</evidence>
<evidence type="ECO:0000256" key="4">
    <source>
        <dbReference type="ARBA" id="ARBA00022759"/>
    </source>
</evidence>
<keyword evidence="5" id="KW-0378">Hydrolase</keyword>
<keyword evidence="7" id="KW-1185">Reference proteome</keyword>
<dbReference type="KEGG" id="mcal:110308945"/>
<accession>A0A6P5QYJ2</accession>
<sequence>MPQQKQIQAQGPCSRICNNNSLRYRLREVLLAWHHTTHQFWSKLQSILGMETFFQILLQCLIIHFDPGTNIKKFQKNGLTPAWKRLHAVILTTPNAIKVEGYLPGFTTPLPSLLQTRTRNGLSHLDQIYSG</sequence>
<dbReference type="Pfam" id="PF18697">
    <property type="entry name" value="MLVIN_C"/>
    <property type="match status" value="1"/>
</dbReference>
<name>A0A6P5QYJ2_MUSCR</name>
<evidence type="ECO:0000259" key="6">
    <source>
        <dbReference type="Pfam" id="PF18697"/>
    </source>
</evidence>
<dbReference type="GO" id="GO:0016779">
    <property type="term" value="F:nucleotidyltransferase activity"/>
    <property type="evidence" value="ECO:0007669"/>
    <property type="project" value="UniProtKB-KW"/>
</dbReference>